<evidence type="ECO:0000313" key="5">
    <source>
        <dbReference type="EMBL" id="OQD43505.1"/>
    </source>
</evidence>
<dbReference type="RefSeq" id="WP_080318578.1">
    <property type="nucleotide sequence ID" value="NZ_MTBC01000003.1"/>
</dbReference>
<feature type="binding site" evidence="2">
    <location>
        <position position="354"/>
    </location>
    <ligand>
        <name>Zn(2+)</name>
        <dbReference type="ChEBI" id="CHEBI:29105"/>
        <note>catalytic</note>
    </ligand>
</feature>
<sequence length="541" mass="62616">MKKLFTIVFVFAFLGIYAQDIAITEDDFLRGSVTPERSWWDLTFYHLDVTVDPENKAISGSNLIQFTALKNGSILQIDLQPPLKIEKIIAQNEELAYKKIGTNAYHVLFNEEIQKGQTQQIKVYYSGKPKEAVRAPWDGGFSWKKDQNGKPFIATSCQGLGASVWWPCKDHMYDEVDSMAISVTVPKNLMDVSNGKLRKVEENDTSKTYHWFVDNPINNYGVNVNIGDYAQWSETYNGEGGDLALDYFVLKDNLNKAKEQFKQTPKMLEAFEYWFGPYPFYKDGFKLVEVPYLGMEHQSSVTYGNKFQNGYLGRDLSGTGWGLKFDFIIIHEAGHEWFANNITYKDAADMWIHEGFTAYSENLYLDYHFGTKAAEDYVIGTRANIRNDKPIIGRYNLNMEGSGDMYYKGANIIHTIRQMVNDDDKWREILRGLNKDFYHQTVTTQQIENYIIKKSGLDLKAFFDQYLRTIKIPVLEYQYDGKKLKYRFTNTDTDFSIPVKVYVDTNPIWIKPTSNWNVLKQKGKAFSIDRNFYIESKSITD</sequence>
<name>A0A1V6LTJ5_9FLAO</name>
<feature type="active site" description="Proton acceptor" evidence="1">
    <location>
        <position position="332"/>
    </location>
</feature>
<dbReference type="InterPro" id="IPR042097">
    <property type="entry name" value="Aminopeptidase_N-like_N_sf"/>
</dbReference>
<dbReference type="Proteomes" id="UP000191680">
    <property type="component" value="Unassembled WGS sequence"/>
</dbReference>
<feature type="domain" description="Aminopeptidase N-like N-terminal" evidence="4">
    <location>
        <begin position="45"/>
        <end position="216"/>
    </location>
</feature>
<comment type="cofactor">
    <cofactor evidence="2">
        <name>Zn(2+)</name>
        <dbReference type="ChEBI" id="CHEBI:29105"/>
    </cofactor>
    <text evidence="2">Binds 1 zinc ion per subunit.</text>
</comment>
<dbReference type="PANTHER" id="PTHR45726">
    <property type="entry name" value="LEUKOTRIENE A-4 HYDROLASE"/>
    <property type="match status" value="1"/>
</dbReference>
<evidence type="ECO:0000259" key="3">
    <source>
        <dbReference type="Pfam" id="PF01433"/>
    </source>
</evidence>
<evidence type="ECO:0000256" key="1">
    <source>
        <dbReference type="PIRSR" id="PIRSR634015-1"/>
    </source>
</evidence>
<evidence type="ECO:0000259" key="4">
    <source>
        <dbReference type="Pfam" id="PF17900"/>
    </source>
</evidence>
<dbReference type="AlphaFoldDB" id="A0A1V6LTJ5"/>
<dbReference type="EMBL" id="MTBC01000003">
    <property type="protein sequence ID" value="OQD43505.1"/>
    <property type="molecule type" value="Genomic_DNA"/>
</dbReference>
<dbReference type="InterPro" id="IPR027268">
    <property type="entry name" value="Peptidase_M4/M1_CTD_sf"/>
</dbReference>
<protein>
    <submittedName>
        <fullName evidence="5">Peptidase M1</fullName>
    </submittedName>
</protein>
<feature type="active site" description="Proton donor" evidence="1">
    <location>
        <position position="406"/>
    </location>
</feature>
<dbReference type="Pfam" id="PF01433">
    <property type="entry name" value="Peptidase_M1"/>
    <property type="match status" value="1"/>
</dbReference>
<dbReference type="OrthoDB" id="100605at2"/>
<dbReference type="SUPFAM" id="SSF63737">
    <property type="entry name" value="Leukotriene A4 hydrolase N-terminal domain"/>
    <property type="match status" value="1"/>
</dbReference>
<evidence type="ECO:0000256" key="2">
    <source>
        <dbReference type="PIRSR" id="PIRSR634015-3"/>
    </source>
</evidence>
<gene>
    <name evidence="5" type="ORF">BUL40_06655</name>
</gene>
<keyword evidence="2" id="KW-0862">Zinc</keyword>
<evidence type="ECO:0000313" key="6">
    <source>
        <dbReference type="Proteomes" id="UP000191680"/>
    </source>
</evidence>
<dbReference type="Gene3D" id="1.10.390.10">
    <property type="entry name" value="Neutral Protease Domain 2"/>
    <property type="match status" value="1"/>
</dbReference>
<keyword evidence="6" id="KW-1185">Reference proteome</keyword>
<dbReference type="SUPFAM" id="SSF55486">
    <property type="entry name" value="Metalloproteases ('zincins'), catalytic domain"/>
    <property type="match status" value="1"/>
</dbReference>
<keyword evidence="2" id="KW-0479">Metal-binding</keyword>
<dbReference type="Pfam" id="PF17900">
    <property type="entry name" value="Peptidase_M1_N"/>
    <property type="match status" value="1"/>
</dbReference>
<dbReference type="InterPro" id="IPR045357">
    <property type="entry name" value="Aminopeptidase_N-like_N"/>
</dbReference>
<comment type="caution">
    <text evidence="5">The sequence shown here is derived from an EMBL/GenBank/DDBJ whole genome shotgun (WGS) entry which is preliminary data.</text>
</comment>
<dbReference type="CDD" id="cd09603">
    <property type="entry name" value="M1_APN_like"/>
    <property type="match status" value="1"/>
</dbReference>
<dbReference type="InterPro" id="IPR034015">
    <property type="entry name" value="M1_LTA4H"/>
</dbReference>
<feature type="domain" description="Peptidase M1 membrane alanine aminopeptidase" evidence="3">
    <location>
        <begin position="261"/>
        <end position="466"/>
    </location>
</feature>
<organism evidence="5 6">
    <name type="scientific">Croceivirga radicis</name>
    <dbReference type="NCBI Taxonomy" id="1929488"/>
    <lineage>
        <taxon>Bacteria</taxon>
        <taxon>Pseudomonadati</taxon>
        <taxon>Bacteroidota</taxon>
        <taxon>Flavobacteriia</taxon>
        <taxon>Flavobacteriales</taxon>
        <taxon>Flavobacteriaceae</taxon>
        <taxon>Croceivirga</taxon>
    </lineage>
</organism>
<dbReference type="GO" id="GO:0008270">
    <property type="term" value="F:zinc ion binding"/>
    <property type="evidence" value="ECO:0007669"/>
    <property type="project" value="InterPro"/>
</dbReference>
<feature type="binding site" evidence="2">
    <location>
        <position position="335"/>
    </location>
    <ligand>
        <name>Zn(2+)</name>
        <dbReference type="ChEBI" id="CHEBI:29105"/>
        <note>catalytic</note>
    </ligand>
</feature>
<dbReference type="GO" id="GO:0008237">
    <property type="term" value="F:metallopeptidase activity"/>
    <property type="evidence" value="ECO:0007669"/>
    <property type="project" value="InterPro"/>
</dbReference>
<dbReference type="InterPro" id="IPR014782">
    <property type="entry name" value="Peptidase_M1_dom"/>
</dbReference>
<dbReference type="PANTHER" id="PTHR45726:SF3">
    <property type="entry name" value="LEUKOTRIENE A-4 HYDROLASE"/>
    <property type="match status" value="1"/>
</dbReference>
<reference evidence="5" key="1">
    <citation type="submission" date="2016-12" db="EMBL/GenBank/DDBJ databases">
        <authorList>
            <person name="Song W.-J."/>
            <person name="Kurnit D.M."/>
        </authorList>
    </citation>
    <scope>NUCLEOTIDE SEQUENCE [LARGE SCALE GENOMIC DNA]</scope>
    <source>
        <strain evidence="5">HSG9</strain>
    </source>
</reference>
<accession>A0A1V6LTJ5</accession>
<feature type="binding site" evidence="2">
    <location>
        <position position="331"/>
    </location>
    <ligand>
        <name>Zn(2+)</name>
        <dbReference type="ChEBI" id="CHEBI:29105"/>
        <note>catalytic</note>
    </ligand>
</feature>
<proteinExistence type="predicted"/>
<dbReference type="Gene3D" id="2.60.40.1730">
    <property type="entry name" value="tricorn interacting facor f3 domain"/>
    <property type="match status" value="1"/>
</dbReference>